<evidence type="ECO:0000313" key="4">
    <source>
        <dbReference type="EMBL" id="MDR4126835.1"/>
    </source>
</evidence>
<reference evidence="4 5" key="1">
    <citation type="submission" date="2023-08" db="EMBL/GenBank/DDBJ databases">
        <title>Alcaligenaceae gen. nov., a novel taxon isolated from the sludge of Yixing Pesticide Factory.</title>
        <authorList>
            <person name="Ruan L."/>
        </authorList>
    </citation>
    <scope>NUCLEOTIDE SEQUENCE [LARGE SCALE GENOMIC DNA]</scope>
    <source>
        <strain evidence="4 5">LG-2</strain>
    </source>
</reference>
<sequence length="160" mass="16847">MNIKTLATAFTVSLPLVLGTAYAQTTTTPDTGNNRAADGASMQTNPTPGASGTATIPGTAGQSDSAASTEAITGWSAKDDIIGKSVFNENDEKVGDIKDVIISSDGRTMYLLVGAGGFLGMGEKEVAVPFDRFERRDDRVLLSGYTKEQLKALPEVRTQR</sequence>
<name>A0ABU1D8U5_9BURK</name>
<gene>
    <name evidence="4" type="ORF">Q8947_12680</name>
</gene>
<evidence type="ECO:0000256" key="1">
    <source>
        <dbReference type="SAM" id="MobiDB-lite"/>
    </source>
</evidence>
<dbReference type="InterPro" id="IPR011033">
    <property type="entry name" value="PRC_barrel-like_sf"/>
</dbReference>
<feature type="domain" description="PRC-barrel" evidence="3">
    <location>
        <begin position="79"/>
        <end position="143"/>
    </location>
</feature>
<dbReference type="RefSeq" id="WP_347287472.1">
    <property type="nucleotide sequence ID" value="NZ_JAUZQE010000038.1"/>
</dbReference>
<dbReference type="Gene3D" id="2.30.30.240">
    <property type="entry name" value="PRC-barrel domain"/>
    <property type="match status" value="1"/>
</dbReference>
<keyword evidence="5" id="KW-1185">Reference proteome</keyword>
<feature type="chain" id="PRO_5045331070" evidence="2">
    <location>
        <begin position="24"/>
        <end position="160"/>
    </location>
</feature>
<keyword evidence="2" id="KW-0732">Signal</keyword>
<organism evidence="4 5">
    <name type="scientific">Yanghanlia caeni</name>
    <dbReference type="NCBI Taxonomy" id="3064283"/>
    <lineage>
        <taxon>Bacteria</taxon>
        <taxon>Pseudomonadati</taxon>
        <taxon>Pseudomonadota</taxon>
        <taxon>Betaproteobacteria</taxon>
        <taxon>Burkholderiales</taxon>
        <taxon>Alcaligenaceae</taxon>
        <taxon>Yanghanlia</taxon>
    </lineage>
</organism>
<dbReference type="Pfam" id="PF05239">
    <property type="entry name" value="PRC"/>
    <property type="match status" value="1"/>
</dbReference>
<evidence type="ECO:0000259" key="3">
    <source>
        <dbReference type="Pfam" id="PF05239"/>
    </source>
</evidence>
<evidence type="ECO:0000313" key="5">
    <source>
        <dbReference type="Proteomes" id="UP001232156"/>
    </source>
</evidence>
<feature type="signal peptide" evidence="2">
    <location>
        <begin position="1"/>
        <end position="23"/>
    </location>
</feature>
<proteinExistence type="predicted"/>
<dbReference type="SUPFAM" id="SSF50346">
    <property type="entry name" value="PRC-barrel domain"/>
    <property type="match status" value="1"/>
</dbReference>
<feature type="region of interest" description="Disordered" evidence="1">
    <location>
        <begin position="25"/>
        <end position="66"/>
    </location>
</feature>
<feature type="compositionally biased region" description="Polar residues" evidence="1">
    <location>
        <begin position="41"/>
        <end position="66"/>
    </location>
</feature>
<dbReference type="InterPro" id="IPR027275">
    <property type="entry name" value="PRC-brl_dom"/>
</dbReference>
<dbReference type="PANTHER" id="PTHR36505:SF1">
    <property type="entry name" value="BLR1072 PROTEIN"/>
    <property type="match status" value="1"/>
</dbReference>
<dbReference type="EMBL" id="JAUZQE010000038">
    <property type="protein sequence ID" value="MDR4126835.1"/>
    <property type="molecule type" value="Genomic_DNA"/>
</dbReference>
<dbReference type="Proteomes" id="UP001232156">
    <property type="component" value="Unassembled WGS sequence"/>
</dbReference>
<evidence type="ECO:0000256" key="2">
    <source>
        <dbReference type="SAM" id="SignalP"/>
    </source>
</evidence>
<protein>
    <submittedName>
        <fullName evidence="4">PRC-barrel domain-containing protein</fullName>
    </submittedName>
</protein>
<accession>A0ABU1D8U5</accession>
<dbReference type="PANTHER" id="PTHR36505">
    <property type="entry name" value="BLR1072 PROTEIN"/>
    <property type="match status" value="1"/>
</dbReference>
<comment type="caution">
    <text evidence="4">The sequence shown here is derived from an EMBL/GenBank/DDBJ whole genome shotgun (WGS) entry which is preliminary data.</text>
</comment>